<name>A0AAV4S6U3_9ARAC</name>
<proteinExistence type="predicted"/>
<gene>
    <name evidence="1" type="ORF">CDAR_536241</name>
</gene>
<organism evidence="1 2">
    <name type="scientific">Caerostris darwini</name>
    <dbReference type="NCBI Taxonomy" id="1538125"/>
    <lineage>
        <taxon>Eukaryota</taxon>
        <taxon>Metazoa</taxon>
        <taxon>Ecdysozoa</taxon>
        <taxon>Arthropoda</taxon>
        <taxon>Chelicerata</taxon>
        <taxon>Arachnida</taxon>
        <taxon>Araneae</taxon>
        <taxon>Araneomorphae</taxon>
        <taxon>Entelegynae</taxon>
        <taxon>Araneoidea</taxon>
        <taxon>Araneidae</taxon>
        <taxon>Caerostris</taxon>
    </lineage>
</organism>
<evidence type="ECO:0000313" key="2">
    <source>
        <dbReference type="Proteomes" id="UP001054837"/>
    </source>
</evidence>
<keyword evidence="2" id="KW-1185">Reference proteome</keyword>
<evidence type="ECO:0000313" key="1">
    <source>
        <dbReference type="EMBL" id="GIY29704.1"/>
    </source>
</evidence>
<reference evidence="1 2" key="1">
    <citation type="submission" date="2021-06" db="EMBL/GenBank/DDBJ databases">
        <title>Caerostris darwini draft genome.</title>
        <authorList>
            <person name="Kono N."/>
            <person name="Arakawa K."/>
        </authorList>
    </citation>
    <scope>NUCLEOTIDE SEQUENCE [LARGE SCALE GENOMIC DNA]</scope>
</reference>
<dbReference type="EMBL" id="BPLQ01007367">
    <property type="protein sequence ID" value="GIY29704.1"/>
    <property type="molecule type" value="Genomic_DNA"/>
</dbReference>
<comment type="caution">
    <text evidence="1">The sequence shown here is derived from an EMBL/GenBank/DDBJ whole genome shotgun (WGS) entry which is preliminary data.</text>
</comment>
<sequence>MLPQKRSKSYRFPQMRMVYGYGCRYLAESIPIKDENVIIGSSPISFFIAHRTVNPLCRNQIMQIGVLQGENFRLQRFAYIITAATPVKYKCRYQAESIPIKNENVIIGGSPISFFIHRRMVNPLCCNQIMQIGELQAENFRLQRFAYIITSKSPLKYK</sequence>
<dbReference type="Proteomes" id="UP001054837">
    <property type="component" value="Unassembled WGS sequence"/>
</dbReference>
<accession>A0AAV4S6U3</accession>
<protein>
    <submittedName>
        <fullName evidence="1">Uncharacterized protein</fullName>
    </submittedName>
</protein>
<dbReference type="AlphaFoldDB" id="A0AAV4S6U3"/>